<evidence type="ECO:0000313" key="1">
    <source>
        <dbReference type="EMBL" id="KKM07670.1"/>
    </source>
</evidence>
<dbReference type="AlphaFoldDB" id="A0A0F9H9C3"/>
<sequence length="120" mass="14185">MYMKDWHMVYIGDLPKRAMAIPKKSGERFIFSTVYHPSGRKKLQIGNRYTIQEPKSKMPIFGIKVTKIRQMVAKNVTDKIANKLGYRDASHWRKKWNTYFAGKDKIENRTEIFLVDFVLV</sequence>
<comment type="caution">
    <text evidence="1">The sequence shown here is derived from an EMBL/GenBank/DDBJ whole genome shotgun (WGS) entry which is preliminary data.</text>
</comment>
<organism evidence="1">
    <name type="scientific">marine sediment metagenome</name>
    <dbReference type="NCBI Taxonomy" id="412755"/>
    <lineage>
        <taxon>unclassified sequences</taxon>
        <taxon>metagenomes</taxon>
        <taxon>ecological metagenomes</taxon>
    </lineage>
</organism>
<protein>
    <recommendedName>
        <fullName evidence="2">ASCH domain-containing protein</fullName>
    </recommendedName>
</protein>
<name>A0A0F9H9C3_9ZZZZ</name>
<proteinExistence type="predicted"/>
<reference evidence="1" key="1">
    <citation type="journal article" date="2015" name="Nature">
        <title>Complex archaea that bridge the gap between prokaryotes and eukaryotes.</title>
        <authorList>
            <person name="Spang A."/>
            <person name="Saw J.H."/>
            <person name="Jorgensen S.L."/>
            <person name="Zaremba-Niedzwiedzka K."/>
            <person name="Martijn J."/>
            <person name="Lind A.E."/>
            <person name="van Eijk R."/>
            <person name="Schleper C."/>
            <person name="Guy L."/>
            <person name="Ettema T.J."/>
        </authorList>
    </citation>
    <scope>NUCLEOTIDE SEQUENCE</scope>
</reference>
<accession>A0A0F9H9C3</accession>
<gene>
    <name evidence="1" type="ORF">LCGC14_1731580</name>
</gene>
<dbReference type="EMBL" id="LAZR01015719">
    <property type="protein sequence ID" value="KKM07670.1"/>
    <property type="molecule type" value="Genomic_DNA"/>
</dbReference>
<evidence type="ECO:0008006" key="2">
    <source>
        <dbReference type="Google" id="ProtNLM"/>
    </source>
</evidence>